<organism evidence="11 12">
    <name type="scientific">Saccharophagus degradans</name>
    <dbReference type="NCBI Taxonomy" id="86304"/>
    <lineage>
        <taxon>Bacteria</taxon>
        <taxon>Pseudomonadati</taxon>
        <taxon>Pseudomonadota</taxon>
        <taxon>Gammaproteobacteria</taxon>
        <taxon>Cellvibrionales</taxon>
        <taxon>Cellvibrionaceae</taxon>
        <taxon>Saccharophagus</taxon>
    </lineage>
</organism>
<keyword evidence="9" id="KW-0175">Coiled coil</keyword>
<evidence type="ECO:0000313" key="11">
    <source>
        <dbReference type="EMBL" id="MDO6423089.1"/>
    </source>
</evidence>
<comment type="subcellular location">
    <subcellularLocation>
        <location evidence="7">Cytoplasm</location>
    </subcellularLocation>
</comment>
<dbReference type="RefSeq" id="WP_303492865.1">
    <property type="nucleotide sequence ID" value="NZ_JAUOPB010000008.1"/>
</dbReference>
<evidence type="ECO:0000259" key="10">
    <source>
        <dbReference type="SMART" id="SM00650"/>
    </source>
</evidence>
<feature type="binding site" evidence="7 8">
    <location>
        <position position="48"/>
    </location>
    <ligand>
        <name>S-adenosyl-L-methionine</name>
        <dbReference type="ChEBI" id="CHEBI:59789"/>
    </ligand>
</feature>
<accession>A0AAW7X697</accession>
<dbReference type="PANTHER" id="PTHR11727">
    <property type="entry name" value="DIMETHYLADENOSINE TRANSFERASE"/>
    <property type="match status" value="1"/>
</dbReference>
<evidence type="ECO:0000256" key="7">
    <source>
        <dbReference type="HAMAP-Rule" id="MF_00607"/>
    </source>
</evidence>
<evidence type="ECO:0000313" key="12">
    <source>
        <dbReference type="Proteomes" id="UP001169760"/>
    </source>
</evidence>
<dbReference type="FunFam" id="1.10.8.100:FF:000001">
    <property type="entry name" value="Ribosomal RNA small subunit methyltransferase A"/>
    <property type="match status" value="1"/>
</dbReference>
<dbReference type="SMART" id="SM00650">
    <property type="entry name" value="rADc"/>
    <property type="match status" value="1"/>
</dbReference>
<dbReference type="Gene3D" id="3.40.50.150">
    <property type="entry name" value="Vaccinia Virus protein VP39"/>
    <property type="match status" value="1"/>
</dbReference>
<dbReference type="NCBIfam" id="TIGR00755">
    <property type="entry name" value="ksgA"/>
    <property type="match status" value="1"/>
</dbReference>
<dbReference type="Pfam" id="PF00398">
    <property type="entry name" value="RrnaAD"/>
    <property type="match status" value="1"/>
</dbReference>
<protein>
    <recommendedName>
        <fullName evidence="7">Ribosomal RNA small subunit methyltransferase A</fullName>
        <ecNumber evidence="7">2.1.1.182</ecNumber>
    </recommendedName>
    <alternativeName>
        <fullName evidence="7">16S rRNA (adenine(1518)-N(6)/adenine(1519)-N(6))-dimethyltransferase</fullName>
    </alternativeName>
    <alternativeName>
        <fullName evidence="7">16S rRNA dimethyladenosine transferase</fullName>
    </alternativeName>
    <alternativeName>
        <fullName evidence="7">16S rRNA dimethylase</fullName>
    </alternativeName>
    <alternativeName>
        <fullName evidence="7">S-adenosylmethionine-6-N', N'-adenosyl(rRNA) dimethyltransferase</fullName>
    </alternativeName>
</protein>
<evidence type="ECO:0000256" key="1">
    <source>
        <dbReference type="ARBA" id="ARBA00022490"/>
    </source>
</evidence>
<feature type="binding site" evidence="7 8">
    <location>
        <position position="21"/>
    </location>
    <ligand>
        <name>S-adenosyl-L-methionine</name>
        <dbReference type="ChEBI" id="CHEBI:59789"/>
    </ligand>
</feature>
<comment type="catalytic activity">
    <reaction evidence="7">
        <text>adenosine(1518)/adenosine(1519) in 16S rRNA + 4 S-adenosyl-L-methionine = N(6)-dimethyladenosine(1518)/N(6)-dimethyladenosine(1519) in 16S rRNA + 4 S-adenosyl-L-homocysteine + 4 H(+)</text>
        <dbReference type="Rhea" id="RHEA:19609"/>
        <dbReference type="Rhea" id="RHEA-COMP:10232"/>
        <dbReference type="Rhea" id="RHEA-COMP:10233"/>
        <dbReference type="ChEBI" id="CHEBI:15378"/>
        <dbReference type="ChEBI" id="CHEBI:57856"/>
        <dbReference type="ChEBI" id="CHEBI:59789"/>
        <dbReference type="ChEBI" id="CHEBI:74411"/>
        <dbReference type="ChEBI" id="CHEBI:74493"/>
        <dbReference type="EC" id="2.1.1.182"/>
    </reaction>
</comment>
<keyword evidence="6 7" id="KW-0694">RNA-binding</keyword>
<dbReference type="Gene3D" id="1.10.8.100">
    <property type="entry name" value="Ribosomal RNA adenine dimethylase-like, domain 2"/>
    <property type="match status" value="1"/>
</dbReference>
<name>A0AAW7X697_9GAMM</name>
<keyword evidence="1 7" id="KW-0963">Cytoplasm</keyword>
<evidence type="ECO:0000256" key="6">
    <source>
        <dbReference type="ARBA" id="ARBA00022884"/>
    </source>
</evidence>
<evidence type="ECO:0000256" key="4">
    <source>
        <dbReference type="ARBA" id="ARBA00022679"/>
    </source>
</evidence>
<dbReference type="PANTHER" id="PTHR11727:SF7">
    <property type="entry name" value="DIMETHYLADENOSINE TRANSFERASE-RELATED"/>
    <property type="match status" value="1"/>
</dbReference>
<dbReference type="InterPro" id="IPR020596">
    <property type="entry name" value="rRNA_Ade_Mease_Trfase_CS"/>
</dbReference>
<feature type="binding site" evidence="7 8">
    <location>
        <position position="23"/>
    </location>
    <ligand>
        <name>S-adenosyl-L-methionine</name>
        <dbReference type="ChEBI" id="CHEBI:59789"/>
    </ligand>
</feature>
<keyword evidence="4 7" id="KW-0808">Transferase</keyword>
<dbReference type="AlphaFoldDB" id="A0AAW7X697"/>
<dbReference type="GO" id="GO:0005829">
    <property type="term" value="C:cytosol"/>
    <property type="evidence" value="ECO:0007669"/>
    <property type="project" value="TreeGrafter"/>
</dbReference>
<evidence type="ECO:0000256" key="8">
    <source>
        <dbReference type="PROSITE-ProRule" id="PRU01026"/>
    </source>
</evidence>
<dbReference type="EC" id="2.1.1.182" evidence="7"/>
<dbReference type="InterPro" id="IPR011530">
    <property type="entry name" value="rRNA_adenine_dimethylase"/>
</dbReference>
<comment type="similarity">
    <text evidence="7">Belongs to the class I-like SAM-binding methyltransferase superfamily. rRNA adenine N(6)-methyltransferase family. RsmA subfamily.</text>
</comment>
<dbReference type="InterPro" id="IPR020598">
    <property type="entry name" value="rRNA_Ade_methylase_Trfase_N"/>
</dbReference>
<dbReference type="Proteomes" id="UP001169760">
    <property type="component" value="Unassembled WGS sequence"/>
</dbReference>
<evidence type="ECO:0000256" key="5">
    <source>
        <dbReference type="ARBA" id="ARBA00022691"/>
    </source>
</evidence>
<dbReference type="InterPro" id="IPR023165">
    <property type="entry name" value="rRNA_Ade_diMease-like_C"/>
</dbReference>
<feature type="coiled-coil region" evidence="9">
    <location>
        <begin position="217"/>
        <end position="244"/>
    </location>
</feature>
<evidence type="ECO:0000256" key="3">
    <source>
        <dbReference type="ARBA" id="ARBA00022603"/>
    </source>
</evidence>
<sequence length="268" mass="30293">MKNKNTDPMQGHRARKRFGQNFLEDQGIINAIVRSIGPKAADNLVEIGPGKGAITAQLIESCPSMQVVELDRDLIPILLAQFAIYNDFRIHQTDALKFDFGQLATPERPLRVVGNLPYNISTPLIFHLLSFGELIADMHFMLQKEVVLRLAAGPGDKNYGRLSVMTQYVCQVENLFEVPPECFNPRPKVDSAIVRLTPYRTQPFVAAHPDKLAKLVKTAFAQRRKTLRNNLKNLDEELDLEALDIDLTRRAESLSLEEYVNLSNTLWP</sequence>
<dbReference type="HAMAP" id="MF_00607">
    <property type="entry name" value="16SrRNA_methyltr_A"/>
    <property type="match status" value="1"/>
</dbReference>
<gene>
    <name evidence="7 11" type="primary">rsmA</name>
    <name evidence="7" type="synonym">ksgA</name>
    <name evidence="11" type="ORF">Q4521_11450</name>
</gene>
<dbReference type="SUPFAM" id="SSF53335">
    <property type="entry name" value="S-adenosyl-L-methionine-dependent methyltransferases"/>
    <property type="match status" value="1"/>
</dbReference>
<dbReference type="GO" id="GO:0003723">
    <property type="term" value="F:RNA binding"/>
    <property type="evidence" value="ECO:0007669"/>
    <property type="project" value="UniProtKB-UniRule"/>
</dbReference>
<dbReference type="GO" id="GO:0052908">
    <property type="term" value="F:16S rRNA (adenine(1518)-N(6)/adenine(1519)-N(6))-dimethyltransferase activity"/>
    <property type="evidence" value="ECO:0007669"/>
    <property type="project" value="UniProtKB-EC"/>
</dbReference>
<comment type="caution">
    <text evidence="11">The sequence shown here is derived from an EMBL/GenBank/DDBJ whole genome shotgun (WGS) entry which is preliminary data.</text>
</comment>
<reference evidence="11" key="1">
    <citation type="submission" date="2023-07" db="EMBL/GenBank/DDBJ databases">
        <title>Genome content predicts the carbon catabolic preferences of heterotrophic bacteria.</title>
        <authorList>
            <person name="Gralka M."/>
        </authorList>
    </citation>
    <scope>NUCLEOTIDE SEQUENCE</scope>
    <source>
        <strain evidence="11">I3M17_2</strain>
    </source>
</reference>
<keyword evidence="2 7" id="KW-0698">rRNA processing</keyword>
<comment type="function">
    <text evidence="7">Specifically dimethylates two adjacent adenosines (A1518 and A1519) in the loop of a conserved hairpin near the 3'-end of 16S rRNA in the 30S particle. May play a critical role in biogenesis of 30S subunits.</text>
</comment>
<evidence type="ECO:0000256" key="2">
    <source>
        <dbReference type="ARBA" id="ARBA00022552"/>
    </source>
</evidence>
<dbReference type="PROSITE" id="PS01131">
    <property type="entry name" value="RRNA_A_DIMETH"/>
    <property type="match status" value="1"/>
</dbReference>
<keyword evidence="5 7" id="KW-0949">S-adenosyl-L-methionine</keyword>
<dbReference type="InterPro" id="IPR001737">
    <property type="entry name" value="KsgA/Erm"/>
</dbReference>
<proteinExistence type="inferred from homology"/>
<feature type="binding site" evidence="7 8">
    <location>
        <position position="94"/>
    </location>
    <ligand>
        <name>S-adenosyl-L-methionine</name>
        <dbReference type="ChEBI" id="CHEBI:59789"/>
    </ligand>
</feature>
<evidence type="ECO:0000256" key="9">
    <source>
        <dbReference type="SAM" id="Coils"/>
    </source>
</evidence>
<dbReference type="EMBL" id="JAUOPB010000008">
    <property type="protein sequence ID" value="MDO6423089.1"/>
    <property type="molecule type" value="Genomic_DNA"/>
</dbReference>
<dbReference type="InterPro" id="IPR029063">
    <property type="entry name" value="SAM-dependent_MTases_sf"/>
</dbReference>
<feature type="binding site" evidence="7 8">
    <location>
        <position position="69"/>
    </location>
    <ligand>
        <name>S-adenosyl-L-methionine</name>
        <dbReference type="ChEBI" id="CHEBI:59789"/>
    </ligand>
</feature>
<feature type="domain" description="Ribosomal RNA adenine methylase transferase N-terminal" evidence="10">
    <location>
        <begin position="28"/>
        <end position="200"/>
    </location>
</feature>
<feature type="binding site" evidence="7 8">
    <location>
        <position position="115"/>
    </location>
    <ligand>
        <name>S-adenosyl-L-methionine</name>
        <dbReference type="ChEBI" id="CHEBI:59789"/>
    </ligand>
</feature>
<keyword evidence="3 7" id="KW-0489">Methyltransferase</keyword>
<dbReference type="PROSITE" id="PS51689">
    <property type="entry name" value="SAM_RNA_A_N6_MT"/>
    <property type="match status" value="1"/>
</dbReference>